<sequence length="392" mass="44569">KEDYGEESFPWHLGVFDAHCHPTDTMELVASIPSMKARVLTVMATRAEDQELVSDTAQKLGIQREDVERSSEQWNKEQRIVPCFGWHPWFSHQMFDASQYGDSVSLTEDDKVAHYQAVLTPKSDDRNFLISLPDPRPFVHFLQRTHDYLEQYPLALVGEVGLDKQFRIPEAWLPESRDDRDHSLTPGGREGRRLSPYRVSMEHQRKVLKAQLSLAAEMKRAVSCHSVQTPGIIFDLLQELWKGHEKHVPSKRERKRMESDKSREAGAEEPAGESSNSPKPYPPRICMHSYSGPAEALQQFLGPSVPAEIFFSFSTAINFSSGGASKAEASIKAVPDHLILVESDLHTAGDRMDEHLEAIIRKVCDLKQWTLEDGVRRLGINWKRFVFGVNLK</sequence>
<accession>A0ACC3D2S1</accession>
<protein>
    <submittedName>
        <fullName evidence="1">Uncharacterized protein</fullName>
    </submittedName>
</protein>
<evidence type="ECO:0000313" key="2">
    <source>
        <dbReference type="Proteomes" id="UP001186974"/>
    </source>
</evidence>
<organism evidence="1 2">
    <name type="scientific">Coniosporium uncinatum</name>
    <dbReference type="NCBI Taxonomy" id="93489"/>
    <lineage>
        <taxon>Eukaryota</taxon>
        <taxon>Fungi</taxon>
        <taxon>Dikarya</taxon>
        <taxon>Ascomycota</taxon>
        <taxon>Pezizomycotina</taxon>
        <taxon>Dothideomycetes</taxon>
        <taxon>Dothideomycetes incertae sedis</taxon>
        <taxon>Coniosporium</taxon>
    </lineage>
</organism>
<dbReference type="Proteomes" id="UP001186974">
    <property type="component" value="Unassembled WGS sequence"/>
</dbReference>
<dbReference type="EMBL" id="JAWDJW010008137">
    <property type="protein sequence ID" value="KAK3061002.1"/>
    <property type="molecule type" value="Genomic_DNA"/>
</dbReference>
<proteinExistence type="predicted"/>
<keyword evidence="2" id="KW-1185">Reference proteome</keyword>
<gene>
    <name evidence="1" type="ORF">LTS18_007235</name>
</gene>
<evidence type="ECO:0000313" key="1">
    <source>
        <dbReference type="EMBL" id="KAK3061002.1"/>
    </source>
</evidence>
<comment type="caution">
    <text evidence="1">The sequence shown here is derived from an EMBL/GenBank/DDBJ whole genome shotgun (WGS) entry which is preliminary data.</text>
</comment>
<name>A0ACC3D2S1_9PEZI</name>
<reference evidence="1" key="1">
    <citation type="submission" date="2024-09" db="EMBL/GenBank/DDBJ databases">
        <title>Black Yeasts Isolated from many extreme environments.</title>
        <authorList>
            <person name="Coleine C."/>
            <person name="Stajich J.E."/>
            <person name="Selbmann L."/>
        </authorList>
    </citation>
    <scope>NUCLEOTIDE SEQUENCE</scope>
    <source>
        <strain evidence="1">CCFEE 5737</strain>
    </source>
</reference>
<feature type="non-terminal residue" evidence="1">
    <location>
        <position position="1"/>
    </location>
</feature>